<evidence type="ECO:0000259" key="1">
    <source>
        <dbReference type="Pfam" id="PF18701"/>
    </source>
</evidence>
<dbReference type="Pfam" id="PF18701">
    <property type="entry name" value="DUF5641"/>
    <property type="match status" value="1"/>
</dbReference>
<evidence type="ECO:0000313" key="3">
    <source>
        <dbReference type="RefSeq" id="XP_070855054.1"/>
    </source>
</evidence>
<evidence type="ECO:0000313" key="2">
    <source>
        <dbReference type="Proteomes" id="UP001652628"/>
    </source>
</evidence>
<protein>
    <recommendedName>
        <fullName evidence="1">DUF5641 domain-containing protein</fullName>
    </recommendedName>
</protein>
<sequence>MRVCVNTAQSTSLGRTLGGRCKSARHLFLRAVGEDILTAEELGTLLTSVEAVFNSRPLGAISSVSNDGEALSPRHLPIGGRLLAPPSATLSAKAAQPAWDDGAVSRLSGTGFGSDGPGNVFSLQARNKWHQEVPNVAVGALVVVAEDNLPPQQWMVGRVVAVHVGADSKVRVVDVRTKDGTYLRAIHRLVLLPVVC</sequence>
<dbReference type="PANTHER" id="PTHR47331">
    <property type="entry name" value="PHD-TYPE DOMAIN-CONTAINING PROTEIN"/>
    <property type="match status" value="1"/>
</dbReference>
<reference evidence="3" key="1">
    <citation type="submission" date="2025-08" db="UniProtKB">
        <authorList>
            <consortium name="RefSeq"/>
        </authorList>
    </citation>
    <scope>IDENTIFICATION</scope>
</reference>
<organism evidence="2 3">
    <name type="scientific">Drosophila suzukii</name>
    <name type="common">Spotted-wing drosophila fruit fly</name>
    <dbReference type="NCBI Taxonomy" id="28584"/>
    <lineage>
        <taxon>Eukaryota</taxon>
        <taxon>Metazoa</taxon>
        <taxon>Ecdysozoa</taxon>
        <taxon>Arthropoda</taxon>
        <taxon>Hexapoda</taxon>
        <taxon>Insecta</taxon>
        <taxon>Pterygota</taxon>
        <taxon>Neoptera</taxon>
        <taxon>Endopterygota</taxon>
        <taxon>Diptera</taxon>
        <taxon>Brachycera</taxon>
        <taxon>Muscomorpha</taxon>
        <taxon>Ephydroidea</taxon>
        <taxon>Drosophilidae</taxon>
        <taxon>Drosophila</taxon>
        <taxon>Sophophora</taxon>
    </lineage>
</organism>
<dbReference type="Proteomes" id="UP001652628">
    <property type="component" value="Unplaced"/>
</dbReference>
<accession>A0ABM4TYL3</accession>
<proteinExistence type="predicted"/>
<dbReference type="GeneID" id="139354717"/>
<feature type="domain" description="DUF5641" evidence="1">
    <location>
        <begin position="122"/>
        <end position="192"/>
    </location>
</feature>
<name>A0ABM4TYL3_DROSZ</name>
<dbReference type="RefSeq" id="XP_070855054.1">
    <property type="nucleotide sequence ID" value="XM_070998953.1"/>
</dbReference>
<keyword evidence="2" id="KW-1185">Reference proteome</keyword>
<gene>
    <name evidence="3" type="primary">LOC139354717</name>
</gene>
<dbReference type="InterPro" id="IPR040676">
    <property type="entry name" value="DUF5641"/>
</dbReference>